<dbReference type="GO" id="GO:0016812">
    <property type="term" value="F:hydrolase activity, acting on carbon-nitrogen (but not peptide) bonds, in cyclic amides"/>
    <property type="evidence" value="ECO:0007669"/>
    <property type="project" value="TreeGrafter"/>
</dbReference>
<dbReference type="PANTHER" id="PTHR11647">
    <property type="entry name" value="HYDRANTOINASE/DIHYDROPYRIMIDINASE FAMILY MEMBER"/>
    <property type="match status" value="1"/>
</dbReference>
<dbReference type="Gene3D" id="2.30.40.10">
    <property type="entry name" value="Urease, subunit C, domain 1"/>
    <property type="match status" value="1"/>
</dbReference>
<dbReference type="InterPro" id="IPR032466">
    <property type="entry name" value="Metal_Hydrolase"/>
</dbReference>
<dbReference type="SUPFAM" id="SSF51556">
    <property type="entry name" value="Metallo-dependent hydrolases"/>
    <property type="match status" value="1"/>
</dbReference>
<dbReference type="Proteomes" id="UP000655208">
    <property type="component" value="Unassembled WGS sequence"/>
</dbReference>
<evidence type="ECO:0000313" key="5">
    <source>
        <dbReference type="EMBL" id="GGL98087.1"/>
    </source>
</evidence>
<dbReference type="RefSeq" id="WP_188941125.1">
    <property type="nucleotide sequence ID" value="NZ_BMNA01000003.1"/>
</dbReference>
<dbReference type="SUPFAM" id="SSF51338">
    <property type="entry name" value="Composite domain of metallo-dependent hydrolases"/>
    <property type="match status" value="2"/>
</dbReference>
<gene>
    <name evidence="5" type="ORF">GCM10011594_17440</name>
</gene>
<comment type="caution">
    <text evidence="5">The sequence shown here is derived from an EMBL/GenBank/DDBJ whole genome shotgun (WGS) entry which is preliminary data.</text>
</comment>
<dbReference type="GO" id="GO:0005829">
    <property type="term" value="C:cytosol"/>
    <property type="evidence" value="ECO:0007669"/>
    <property type="project" value="TreeGrafter"/>
</dbReference>
<dbReference type="EMBL" id="BMNA01000003">
    <property type="protein sequence ID" value="GGL98087.1"/>
    <property type="molecule type" value="Genomic_DNA"/>
</dbReference>
<dbReference type="Pfam" id="PF01979">
    <property type="entry name" value="Amidohydro_1"/>
    <property type="match status" value="1"/>
</dbReference>
<evidence type="ECO:0000259" key="4">
    <source>
        <dbReference type="Pfam" id="PF01979"/>
    </source>
</evidence>
<protein>
    <submittedName>
        <fullName evidence="5">Dihydropyrimidinase</fullName>
    </submittedName>
</protein>
<dbReference type="AlphaFoldDB" id="A0A917SU12"/>
<sequence length="455" mass="46588">MADSLVLSGALLPDRPELGPVDVRVDGERIGAIGPAGTLEAGGTLHVDGGWLLPGVVDAHVHPIHAETFDSVGGSAVAGGITTVLDHLYPATGEDLPDAVARATAQSRRGHADFGFHLRMTPDRLVDRHGPPAGLTRSLQEAAAVPGVLSVKAFLAHTDPAVMTTWGQLVHIAAAASAAELPVIVHAEPGDVLSELEVLRGAPDSLAQHDARRAEDLEAAAVAMAAAVARSVDARIYIAHMSCAAAVDAATRAHQRGTRIRGETCAHYLDLDSGRQLGAAGRVTPPLRGTDSVADLRERLTDGRSAVHLVASDHCGYAAEEKPDQDFAHAGNGLPGLDALLPLLLDGVLSGGWLTAADLVRLTAAGPAEAFGLPDKGAVAVGRHADLVVVDPGATTVLAAHPPGPASAASPYAGRRLSGAVQHVVRRGTVLVRDGAPVAGPDAGGRPARRQVPAW</sequence>
<feature type="region of interest" description="Disordered" evidence="3">
    <location>
        <begin position="435"/>
        <end position="455"/>
    </location>
</feature>
<dbReference type="InterPro" id="IPR011059">
    <property type="entry name" value="Metal-dep_hydrolase_composite"/>
</dbReference>
<reference evidence="5" key="1">
    <citation type="journal article" date="2014" name="Int. J. Syst. Evol. Microbiol.">
        <title>Complete genome sequence of Corynebacterium casei LMG S-19264T (=DSM 44701T), isolated from a smear-ripened cheese.</title>
        <authorList>
            <consortium name="US DOE Joint Genome Institute (JGI-PGF)"/>
            <person name="Walter F."/>
            <person name="Albersmeier A."/>
            <person name="Kalinowski J."/>
            <person name="Ruckert C."/>
        </authorList>
    </citation>
    <scope>NUCLEOTIDE SEQUENCE</scope>
    <source>
        <strain evidence="5">CGMCC 4.7308</strain>
    </source>
</reference>
<feature type="domain" description="Amidohydrolase-related" evidence="4">
    <location>
        <begin position="52"/>
        <end position="430"/>
    </location>
</feature>
<organism evidence="5 6">
    <name type="scientific">Nakamurella endophytica</name>
    <dbReference type="NCBI Taxonomy" id="1748367"/>
    <lineage>
        <taxon>Bacteria</taxon>
        <taxon>Bacillati</taxon>
        <taxon>Actinomycetota</taxon>
        <taxon>Actinomycetes</taxon>
        <taxon>Nakamurellales</taxon>
        <taxon>Nakamurellaceae</taxon>
        <taxon>Nakamurella</taxon>
    </lineage>
</organism>
<comment type="similarity">
    <text evidence="2">Belongs to the metallo-dependent hydrolases superfamily. Hydantoinase/dihydropyrimidinase family.</text>
</comment>
<dbReference type="PANTHER" id="PTHR11647:SF1">
    <property type="entry name" value="COLLAPSIN RESPONSE MEDIATOR PROTEIN"/>
    <property type="match status" value="1"/>
</dbReference>
<evidence type="ECO:0000313" key="6">
    <source>
        <dbReference type="Proteomes" id="UP000655208"/>
    </source>
</evidence>
<comment type="cofactor">
    <cofactor evidence="1">
        <name>Zn(2+)</name>
        <dbReference type="ChEBI" id="CHEBI:29105"/>
    </cofactor>
</comment>
<accession>A0A917SU12</accession>
<feature type="compositionally biased region" description="Low complexity" evidence="3">
    <location>
        <begin position="435"/>
        <end position="446"/>
    </location>
</feature>
<dbReference type="InterPro" id="IPR006680">
    <property type="entry name" value="Amidohydro-rel"/>
</dbReference>
<dbReference type="FunFam" id="3.20.20.140:FF:000174">
    <property type="entry name" value="Dihydropyrimidinase-related protein 2"/>
    <property type="match status" value="1"/>
</dbReference>
<dbReference type="Gene3D" id="3.20.20.140">
    <property type="entry name" value="Metal-dependent hydrolases"/>
    <property type="match status" value="1"/>
</dbReference>
<evidence type="ECO:0000256" key="3">
    <source>
        <dbReference type="SAM" id="MobiDB-lite"/>
    </source>
</evidence>
<reference evidence="5" key="2">
    <citation type="submission" date="2020-09" db="EMBL/GenBank/DDBJ databases">
        <authorList>
            <person name="Sun Q."/>
            <person name="Zhou Y."/>
        </authorList>
    </citation>
    <scope>NUCLEOTIDE SEQUENCE</scope>
    <source>
        <strain evidence="5">CGMCC 4.7308</strain>
    </source>
</reference>
<dbReference type="InterPro" id="IPR050378">
    <property type="entry name" value="Metallo-dep_Hydrolases_sf"/>
</dbReference>
<proteinExistence type="inferred from homology"/>
<name>A0A917SU12_9ACTN</name>
<keyword evidence="6" id="KW-1185">Reference proteome</keyword>
<evidence type="ECO:0000256" key="2">
    <source>
        <dbReference type="ARBA" id="ARBA00008829"/>
    </source>
</evidence>
<evidence type="ECO:0000256" key="1">
    <source>
        <dbReference type="ARBA" id="ARBA00001947"/>
    </source>
</evidence>